<sequence length="495" mass="56051">MPRYPQRDAELSRLQSKKNKCHAERKALTLRIKELDREIAEVKAEYGAVYNEPAPLLSLSTEVTCLIFDFTVAAELTSTRNTLADDQDERKFLPEIVVSQVCRQWRSISLSYPTLWTRFCYDAPNASHVPFDRLDVYLERSASQPLELWFNFRVSEDGWTRKGQQALLQRSIPAMARCKCLTVLSDPTTPIDALLTEIASLSAQNIEHFVFCPGIDGTTYTRNSIHLINGLETTIFKNGAPKLKSLTLDCPTRFLAPLSNISTLRLEAPYNGLGMAVSWDAFRDILSISSLENLSLAGPVFNDQYPHVELITMNSLKNLRCGFFAPLWLPFLRAPLLETLTLRRCWALGNRYDQRLNPEPYAFPTLRSLYLLETTAHTSEIASCLARMTELATDIVISTKAGTNNGVRITFNSDVQARRMNKITLRIIEQLGVYGGGLSLQPEECKELLEICALEILDDKTIDKVFWKRHWQFGGYSSGRSEDDSEDLFAIIESE</sequence>
<evidence type="ECO:0000256" key="1">
    <source>
        <dbReference type="SAM" id="Coils"/>
    </source>
</evidence>
<dbReference type="STRING" id="685588.A0A067TST3"/>
<evidence type="ECO:0000313" key="3">
    <source>
        <dbReference type="Proteomes" id="UP000027222"/>
    </source>
</evidence>
<feature type="coiled-coil region" evidence="1">
    <location>
        <begin position="18"/>
        <end position="52"/>
    </location>
</feature>
<dbReference type="Proteomes" id="UP000027222">
    <property type="component" value="Unassembled WGS sequence"/>
</dbReference>
<organism evidence="2 3">
    <name type="scientific">Galerina marginata (strain CBS 339.88)</name>
    <dbReference type="NCBI Taxonomy" id="685588"/>
    <lineage>
        <taxon>Eukaryota</taxon>
        <taxon>Fungi</taxon>
        <taxon>Dikarya</taxon>
        <taxon>Basidiomycota</taxon>
        <taxon>Agaricomycotina</taxon>
        <taxon>Agaricomycetes</taxon>
        <taxon>Agaricomycetidae</taxon>
        <taxon>Agaricales</taxon>
        <taxon>Agaricineae</taxon>
        <taxon>Strophariaceae</taxon>
        <taxon>Galerina</taxon>
    </lineage>
</organism>
<evidence type="ECO:0000313" key="2">
    <source>
        <dbReference type="EMBL" id="KDR82013.1"/>
    </source>
</evidence>
<protein>
    <recommendedName>
        <fullName evidence="4">F-box domain-containing protein</fullName>
    </recommendedName>
</protein>
<evidence type="ECO:0008006" key="4">
    <source>
        <dbReference type="Google" id="ProtNLM"/>
    </source>
</evidence>
<keyword evidence="1" id="KW-0175">Coiled coil</keyword>
<dbReference type="AlphaFoldDB" id="A0A067TST3"/>
<dbReference type="OrthoDB" id="3357519at2759"/>
<dbReference type="SUPFAM" id="SSF52047">
    <property type="entry name" value="RNI-like"/>
    <property type="match status" value="1"/>
</dbReference>
<name>A0A067TST3_GALM3</name>
<proteinExistence type="predicted"/>
<dbReference type="InterPro" id="IPR036047">
    <property type="entry name" value="F-box-like_dom_sf"/>
</dbReference>
<dbReference type="SUPFAM" id="SSF81383">
    <property type="entry name" value="F-box domain"/>
    <property type="match status" value="1"/>
</dbReference>
<reference evidence="3" key="1">
    <citation type="journal article" date="2014" name="Proc. Natl. Acad. Sci. U.S.A.">
        <title>Extensive sampling of basidiomycete genomes demonstrates inadequacy of the white-rot/brown-rot paradigm for wood decay fungi.</title>
        <authorList>
            <person name="Riley R."/>
            <person name="Salamov A.A."/>
            <person name="Brown D.W."/>
            <person name="Nagy L.G."/>
            <person name="Floudas D."/>
            <person name="Held B.W."/>
            <person name="Levasseur A."/>
            <person name="Lombard V."/>
            <person name="Morin E."/>
            <person name="Otillar R."/>
            <person name="Lindquist E.A."/>
            <person name="Sun H."/>
            <person name="LaButti K.M."/>
            <person name="Schmutz J."/>
            <person name="Jabbour D."/>
            <person name="Luo H."/>
            <person name="Baker S.E."/>
            <person name="Pisabarro A.G."/>
            <person name="Walton J.D."/>
            <person name="Blanchette R.A."/>
            <person name="Henrissat B."/>
            <person name="Martin F."/>
            <person name="Cullen D."/>
            <person name="Hibbett D.S."/>
            <person name="Grigoriev I.V."/>
        </authorList>
    </citation>
    <scope>NUCLEOTIDE SEQUENCE [LARGE SCALE GENOMIC DNA]</scope>
    <source>
        <strain evidence="3">CBS 339.88</strain>
    </source>
</reference>
<dbReference type="EMBL" id="KL142370">
    <property type="protein sequence ID" value="KDR82013.1"/>
    <property type="molecule type" value="Genomic_DNA"/>
</dbReference>
<accession>A0A067TST3</accession>
<dbReference type="HOGENOM" id="CLU_020999_4_0_1"/>
<gene>
    <name evidence="2" type="ORF">GALMADRAFT_264295</name>
</gene>
<keyword evidence="3" id="KW-1185">Reference proteome</keyword>